<accession>A0A120I9N3</accession>
<feature type="transmembrane region" description="Helical" evidence="6">
    <location>
        <begin position="71"/>
        <end position="92"/>
    </location>
</feature>
<feature type="transmembrane region" description="Helical" evidence="6">
    <location>
        <begin position="7"/>
        <end position="27"/>
    </location>
</feature>
<evidence type="ECO:0000256" key="2">
    <source>
        <dbReference type="ARBA" id="ARBA00009399"/>
    </source>
</evidence>
<evidence type="ECO:0000313" key="11">
    <source>
        <dbReference type="Proteomes" id="UP001069145"/>
    </source>
</evidence>
<keyword evidence="4 6" id="KW-1133">Transmembrane helix</keyword>
<dbReference type="PANTHER" id="PTHR38459">
    <property type="entry name" value="PROPHAGE BACTOPRENOL-LINKED GLUCOSE TRANSLOCASE HOMOLOG"/>
    <property type="match status" value="1"/>
</dbReference>
<dbReference type="Proteomes" id="UP000594771">
    <property type="component" value="Chromosome"/>
</dbReference>
<proteinExistence type="inferred from homology"/>
<reference evidence="8" key="2">
    <citation type="submission" date="2022-09" db="EMBL/GenBank/DDBJ databases">
        <title>Aerococcus urinae taxonomy study.</title>
        <authorList>
            <person name="Christensen J."/>
            <person name="Senneby E."/>
        </authorList>
    </citation>
    <scope>NUCLEOTIDE SEQUENCE</scope>
    <source>
        <strain evidence="8">NLD-066-U95</strain>
    </source>
</reference>
<dbReference type="EMBL" id="JAOTML010000003">
    <property type="protein sequence ID" value="MCY3053127.1"/>
    <property type="molecule type" value="Genomic_DNA"/>
</dbReference>
<evidence type="ECO:0000256" key="3">
    <source>
        <dbReference type="ARBA" id="ARBA00022692"/>
    </source>
</evidence>
<gene>
    <name evidence="9" type="ORF">I6G68_07515</name>
    <name evidence="8" type="ORF">ODY43_03905</name>
</gene>
<dbReference type="InterPro" id="IPR007267">
    <property type="entry name" value="GtrA_DPMS_TM"/>
</dbReference>
<evidence type="ECO:0000256" key="4">
    <source>
        <dbReference type="ARBA" id="ARBA00022989"/>
    </source>
</evidence>
<keyword evidence="11" id="KW-1185">Reference proteome</keyword>
<evidence type="ECO:0000259" key="7">
    <source>
        <dbReference type="Pfam" id="PF04138"/>
    </source>
</evidence>
<dbReference type="GO" id="GO:0005886">
    <property type="term" value="C:plasma membrane"/>
    <property type="evidence" value="ECO:0007669"/>
    <property type="project" value="TreeGrafter"/>
</dbReference>
<keyword evidence="5 6" id="KW-0472">Membrane</keyword>
<evidence type="ECO:0000256" key="6">
    <source>
        <dbReference type="SAM" id="Phobius"/>
    </source>
</evidence>
<evidence type="ECO:0000313" key="8">
    <source>
        <dbReference type="EMBL" id="MCY3053127.1"/>
    </source>
</evidence>
<dbReference type="GeneID" id="35767637"/>
<dbReference type="AlphaFoldDB" id="A0A120I9N3"/>
<evidence type="ECO:0000256" key="5">
    <source>
        <dbReference type="ARBA" id="ARBA00023136"/>
    </source>
</evidence>
<protein>
    <submittedName>
        <fullName evidence="9">GtrA family protein</fullName>
    </submittedName>
</protein>
<evidence type="ECO:0000313" key="10">
    <source>
        <dbReference type="Proteomes" id="UP000594771"/>
    </source>
</evidence>
<dbReference type="EMBL" id="CP065662">
    <property type="protein sequence ID" value="QPS01205.1"/>
    <property type="molecule type" value="Genomic_DNA"/>
</dbReference>
<comment type="similarity">
    <text evidence="2">Belongs to the GtrA family.</text>
</comment>
<feature type="domain" description="GtrA/DPMS transmembrane" evidence="7">
    <location>
        <begin position="7"/>
        <end position="119"/>
    </location>
</feature>
<feature type="transmembrane region" description="Helical" evidence="6">
    <location>
        <begin position="98"/>
        <end position="116"/>
    </location>
</feature>
<feature type="transmembrane region" description="Helical" evidence="6">
    <location>
        <begin position="33"/>
        <end position="51"/>
    </location>
</feature>
<evidence type="ECO:0000256" key="1">
    <source>
        <dbReference type="ARBA" id="ARBA00004141"/>
    </source>
</evidence>
<name>A0A120I9N3_9LACT</name>
<dbReference type="Proteomes" id="UP001069145">
    <property type="component" value="Unassembled WGS sequence"/>
</dbReference>
<dbReference type="OrthoDB" id="9807815at2"/>
<sequence>MIRQIMRFILVGGLSTLLDFFVFSLLISCQVHYLGANVCAFMLSLVFNYWASMRFVFQSSFSKEERWQEFLLFLVLALSGLLIQELILYLLIEQLSLDAHLAKLAGILVVMVYNFLSRKALLESEQ</sequence>
<dbReference type="PANTHER" id="PTHR38459:SF1">
    <property type="entry name" value="PROPHAGE BACTOPRENOL-LINKED GLUCOSE TRANSLOCASE HOMOLOG"/>
    <property type="match status" value="1"/>
</dbReference>
<reference evidence="9 10" key="1">
    <citation type="submission" date="2020-12" db="EMBL/GenBank/DDBJ databases">
        <title>FDA dAtabase for Regulatory Grade micrObial Sequences (FDA-ARGOS): Supporting development and validation of Infectious Disease Dx tests.</title>
        <authorList>
            <person name="Sproer C."/>
            <person name="Gronow S."/>
            <person name="Severitt S."/>
            <person name="Schroder I."/>
            <person name="Tallon L."/>
            <person name="Sadzewicz L."/>
            <person name="Zhao X."/>
            <person name="Boylan J."/>
            <person name="Ott S."/>
            <person name="Bowen H."/>
            <person name="Vavikolanu K."/>
            <person name="Mehta A."/>
            <person name="Aluvathingal J."/>
            <person name="Nadendla S."/>
            <person name="Lowell S."/>
            <person name="Myers T."/>
            <person name="Yan Y."/>
            <person name="Sichtig H."/>
        </authorList>
    </citation>
    <scope>NUCLEOTIDE SEQUENCE [LARGE SCALE GENOMIC DNA]</scope>
    <source>
        <strain evidence="9 10">FDAARGOS_911</strain>
    </source>
</reference>
<evidence type="ECO:0000313" key="9">
    <source>
        <dbReference type="EMBL" id="QPS01205.1"/>
    </source>
</evidence>
<dbReference type="InterPro" id="IPR051401">
    <property type="entry name" value="GtrA_CellWall_Glycosyl"/>
</dbReference>
<keyword evidence="3 6" id="KW-0812">Transmembrane</keyword>
<dbReference type="Pfam" id="PF04138">
    <property type="entry name" value="GtrA_DPMS_TM"/>
    <property type="match status" value="1"/>
</dbReference>
<comment type="subcellular location">
    <subcellularLocation>
        <location evidence="1">Membrane</location>
        <topology evidence="1">Multi-pass membrane protein</topology>
    </subcellularLocation>
</comment>
<dbReference type="GO" id="GO:0000271">
    <property type="term" value="P:polysaccharide biosynthetic process"/>
    <property type="evidence" value="ECO:0007669"/>
    <property type="project" value="InterPro"/>
</dbReference>
<dbReference type="KEGG" id="aun:AWM73_02535"/>
<organism evidence="9 10">
    <name type="scientific">Aerococcus urinae</name>
    <dbReference type="NCBI Taxonomy" id="1376"/>
    <lineage>
        <taxon>Bacteria</taxon>
        <taxon>Bacillati</taxon>
        <taxon>Bacillota</taxon>
        <taxon>Bacilli</taxon>
        <taxon>Lactobacillales</taxon>
        <taxon>Aerococcaceae</taxon>
        <taxon>Aerococcus</taxon>
    </lineage>
</organism>
<dbReference type="RefSeq" id="WP_060777950.1">
    <property type="nucleotide sequence ID" value="NZ_CAJHLF010000003.1"/>
</dbReference>